<dbReference type="Pfam" id="PF18962">
    <property type="entry name" value="Por_Secre_tail"/>
    <property type="match status" value="1"/>
</dbReference>
<comment type="caution">
    <text evidence="7">The sequence shown here is derived from an EMBL/GenBank/DDBJ whole genome shotgun (WGS) entry which is preliminary data.</text>
</comment>
<dbReference type="GO" id="GO:0006508">
    <property type="term" value="P:proteolysis"/>
    <property type="evidence" value="ECO:0007669"/>
    <property type="project" value="UniProtKB-KW"/>
</dbReference>
<dbReference type="CDD" id="cd00063">
    <property type="entry name" value="FN3"/>
    <property type="match status" value="1"/>
</dbReference>
<feature type="domain" description="Fibronectin type-III" evidence="5">
    <location>
        <begin position="770"/>
        <end position="859"/>
    </location>
</feature>
<dbReference type="OrthoDB" id="9792152at2"/>
<reference evidence="7 8" key="1">
    <citation type="submission" date="2019-04" db="EMBL/GenBank/DDBJ databases">
        <title>Flavobacterium sp. strain DS2-A Genome sequencing and assembly.</title>
        <authorList>
            <person name="Kim I."/>
        </authorList>
    </citation>
    <scope>NUCLEOTIDE SEQUENCE [LARGE SCALE GENOMIC DNA]</scope>
    <source>
        <strain evidence="7 8">DS2-A</strain>
    </source>
</reference>
<evidence type="ECO:0000256" key="2">
    <source>
        <dbReference type="ARBA" id="ARBA00022729"/>
    </source>
</evidence>
<dbReference type="EMBL" id="SRLH01000005">
    <property type="protein sequence ID" value="TGD57609.1"/>
    <property type="molecule type" value="Genomic_DNA"/>
</dbReference>
<dbReference type="InterPro" id="IPR026444">
    <property type="entry name" value="Secre_tail"/>
</dbReference>
<dbReference type="InterPro" id="IPR036116">
    <property type="entry name" value="FN3_sf"/>
</dbReference>
<keyword evidence="1" id="KW-0645">Protease</keyword>
<accession>A0A4Z0L752</accession>
<dbReference type="Proteomes" id="UP000297407">
    <property type="component" value="Unassembled WGS sequence"/>
</dbReference>
<evidence type="ECO:0000313" key="7">
    <source>
        <dbReference type="EMBL" id="TGD57609.1"/>
    </source>
</evidence>
<name>A0A4Z0L752_9FLAO</name>
<dbReference type="Gene3D" id="2.60.40.10">
    <property type="entry name" value="Immunoglobulins"/>
    <property type="match status" value="2"/>
</dbReference>
<dbReference type="SUPFAM" id="SSF49265">
    <property type="entry name" value="Fibronectin type III"/>
    <property type="match status" value="1"/>
</dbReference>
<dbReference type="InterPro" id="IPR008979">
    <property type="entry name" value="Galactose-bd-like_sf"/>
</dbReference>
<keyword evidence="2" id="KW-0732">Signal</keyword>
<keyword evidence="3" id="KW-0378">Hydrolase</keyword>
<dbReference type="InterPro" id="IPR024079">
    <property type="entry name" value="MetalloPept_cat_dom_sf"/>
</dbReference>
<evidence type="ECO:0000259" key="6">
    <source>
        <dbReference type="PROSITE" id="PS51829"/>
    </source>
</evidence>
<evidence type="ECO:0000259" key="5">
    <source>
        <dbReference type="PROSITE" id="PS50853"/>
    </source>
</evidence>
<gene>
    <name evidence="7" type="ORF">E4635_10495</name>
</gene>
<feature type="region of interest" description="Disordered" evidence="4">
    <location>
        <begin position="475"/>
        <end position="500"/>
    </location>
</feature>
<dbReference type="InterPro" id="IPR002884">
    <property type="entry name" value="P_dom"/>
</dbReference>
<dbReference type="PROSITE" id="PS51829">
    <property type="entry name" value="P_HOMO_B"/>
    <property type="match status" value="1"/>
</dbReference>
<evidence type="ECO:0000256" key="3">
    <source>
        <dbReference type="ARBA" id="ARBA00022801"/>
    </source>
</evidence>
<evidence type="ECO:0000256" key="4">
    <source>
        <dbReference type="SAM" id="MobiDB-lite"/>
    </source>
</evidence>
<dbReference type="NCBIfam" id="TIGR04183">
    <property type="entry name" value="Por_Secre_tail"/>
    <property type="match status" value="1"/>
</dbReference>
<dbReference type="SUPFAM" id="SSF49785">
    <property type="entry name" value="Galactose-binding domain-like"/>
    <property type="match status" value="1"/>
</dbReference>
<feature type="domain" description="P/Homo B" evidence="6">
    <location>
        <begin position="856"/>
        <end position="1006"/>
    </location>
</feature>
<evidence type="ECO:0000256" key="1">
    <source>
        <dbReference type="ARBA" id="ARBA00022670"/>
    </source>
</evidence>
<dbReference type="Pfam" id="PF01483">
    <property type="entry name" value="P_proprotein"/>
    <property type="match status" value="1"/>
</dbReference>
<evidence type="ECO:0000313" key="8">
    <source>
        <dbReference type="Proteomes" id="UP000297407"/>
    </source>
</evidence>
<proteinExistence type="predicted"/>
<dbReference type="GO" id="GO:0008237">
    <property type="term" value="F:metallopeptidase activity"/>
    <property type="evidence" value="ECO:0007669"/>
    <property type="project" value="InterPro"/>
</dbReference>
<dbReference type="Pfam" id="PF13583">
    <property type="entry name" value="Reprolysin_4"/>
    <property type="match status" value="1"/>
</dbReference>
<dbReference type="Gene3D" id="3.40.390.10">
    <property type="entry name" value="Collagenase (Catalytic Domain)"/>
    <property type="match status" value="1"/>
</dbReference>
<dbReference type="InterPro" id="IPR003961">
    <property type="entry name" value="FN3_dom"/>
</dbReference>
<dbReference type="InterPro" id="IPR013783">
    <property type="entry name" value="Ig-like_fold"/>
</dbReference>
<protein>
    <submittedName>
        <fullName evidence="7">T9SS type A sorting domain-containing protein</fullName>
    </submittedName>
</protein>
<dbReference type="RefSeq" id="WP_135526649.1">
    <property type="nucleotide sequence ID" value="NZ_SRLH01000005.1"/>
</dbReference>
<sequence length="1094" mass="115352">MKKAILFLLFTILSFTSGFGQNLWNKVSSERLIHANKMDRASMPAKYELFSLDFQTFKSQLRQAPLDTSGIQSDLVISFPNAEGKLDKYLIYEAPVMEPGLEAKFPDIKSYLGKGIDDPTATIRFSVTLFGLHTMTLSGRTGTTFIDTYTKDLSHYMVYSKSDIAPSKQFQCLVDDSQKPQLDNSNKVVPNPVMHASDGKFRIFRLAMACTIEYAAYHVNAAGLGAGTLAQKKAAVLAAMVVTVTRVDGVYERDLSMRMNLVANNDLVIFITSDNFNNTNANTLINQSQTQITNIIGDANFDIGHTVSTGGGGLAGPSPCVTGAKARGITGSSAPVGDPYDIDYVAHEMGHQFGANHTFNGDTGSCAGNRNDGTAVEPGSGSTIMAYAGICPGQNVQPNSDAHFHSVSIQEINNLIATSATCAATTNNGNSAPVVNAGMDYVIPRSTAFILNGSATDANGDALTYCWEQTDTEVSVQPPVDSSTGGPNFRSNPPTASSERSLPNLATVLAGNTANTWEVCSSVAREYNFSLTVRDNRSPNGGQTGRDDMSVTVDGVAGPFLVNVPNTNVSWAAGTNQTVTWAVAGTDANGVNAKFVDIYLSTNGGTSFPTLLASKVPNDGSETITVPNTPGTTNRIMIKGYNNIFYDLSNTNFTITAPAATFAVSFAGTAGEQNKSACQGTNVSYSIPYTVLGGFSGTTTFSATGNPAGSSVAFAPSSVSANGTVVMTISNTAASTAGLYAITVNATSGPTTKTVPLYFELFNSNFGTMALTSPANLAVSQDVDLNLTWAANPNATSYDVQVATDNAFSAIVRSGNVSGTSFAVSGLSQGTSYFWRVLPKNVACSGTYSPSYKFTTGSIACNTTASTNVPLTIGTTANVTINSTLTFPSNVTISDVKVTMNVSHTWINDLTATLISPAGTQVKLYALPCTSADIQNVNATFDNAGTAVVCGTNPGISGTVLPLESLAAFDGQNSAGVWTLRINDGFAQDGGTLNSWSLNICSVQPLSVDENSLQDFSLYPNPNNGDFVVKFTSASNNDIKVNVHDMRGRKVYDKSFANTGAFNQNISLDNVQSGIYLVTITDGPKRTVKRIVVQ</sequence>
<dbReference type="PROSITE" id="PS50853">
    <property type="entry name" value="FN3"/>
    <property type="match status" value="1"/>
</dbReference>
<organism evidence="7 8">
    <name type="scientific">Flavobacterium humi</name>
    <dbReference type="NCBI Taxonomy" id="2562683"/>
    <lineage>
        <taxon>Bacteria</taxon>
        <taxon>Pseudomonadati</taxon>
        <taxon>Bacteroidota</taxon>
        <taxon>Flavobacteriia</taxon>
        <taxon>Flavobacteriales</taxon>
        <taxon>Flavobacteriaceae</taxon>
        <taxon>Flavobacterium</taxon>
    </lineage>
</organism>
<dbReference type="GO" id="GO:0004252">
    <property type="term" value="F:serine-type endopeptidase activity"/>
    <property type="evidence" value="ECO:0007669"/>
    <property type="project" value="InterPro"/>
</dbReference>
<dbReference type="SUPFAM" id="SSF55486">
    <property type="entry name" value="Metalloproteases ('zincins'), catalytic domain"/>
    <property type="match status" value="1"/>
</dbReference>
<dbReference type="AlphaFoldDB" id="A0A4Z0L752"/>
<dbReference type="Gene3D" id="2.60.120.260">
    <property type="entry name" value="Galactose-binding domain-like"/>
    <property type="match status" value="1"/>
</dbReference>
<keyword evidence="8" id="KW-1185">Reference proteome</keyword>